<sequence length="80" mass="9820">FRDKDRKRRAELVHRTGHSAKELVDLWSMWDGSKKHIYDQSRRSQIRFCRNEYEKISDMTVKYFTFIVKLLTFINKHLKS</sequence>
<organism evidence="1">
    <name type="scientific">marine sediment metagenome</name>
    <dbReference type="NCBI Taxonomy" id="412755"/>
    <lineage>
        <taxon>unclassified sequences</taxon>
        <taxon>metagenomes</taxon>
        <taxon>ecological metagenomes</taxon>
    </lineage>
</organism>
<reference evidence="1" key="1">
    <citation type="journal article" date="2014" name="Front. Microbiol.">
        <title>High frequency of phylogenetically diverse reductive dehalogenase-homologous genes in deep subseafloor sedimentary metagenomes.</title>
        <authorList>
            <person name="Kawai M."/>
            <person name="Futagami T."/>
            <person name="Toyoda A."/>
            <person name="Takaki Y."/>
            <person name="Nishi S."/>
            <person name="Hori S."/>
            <person name="Arai W."/>
            <person name="Tsubouchi T."/>
            <person name="Morono Y."/>
            <person name="Uchiyama I."/>
            <person name="Ito T."/>
            <person name="Fujiyama A."/>
            <person name="Inagaki F."/>
            <person name="Takami H."/>
        </authorList>
    </citation>
    <scope>NUCLEOTIDE SEQUENCE</scope>
    <source>
        <strain evidence="1">Expedition CK06-06</strain>
    </source>
</reference>
<dbReference type="EMBL" id="BARV01009310">
    <property type="protein sequence ID" value="GAI14812.1"/>
    <property type="molecule type" value="Genomic_DNA"/>
</dbReference>
<comment type="caution">
    <text evidence="1">The sequence shown here is derived from an EMBL/GenBank/DDBJ whole genome shotgun (WGS) entry which is preliminary data.</text>
</comment>
<accession>X1L631</accession>
<gene>
    <name evidence="1" type="ORF">S06H3_18409</name>
</gene>
<dbReference type="AlphaFoldDB" id="X1L631"/>
<protein>
    <submittedName>
        <fullName evidence="1">Uncharacterized protein</fullName>
    </submittedName>
</protein>
<feature type="non-terminal residue" evidence="1">
    <location>
        <position position="1"/>
    </location>
</feature>
<proteinExistence type="predicted"/>
<evidence type="ECO:0000313" key="1">
    <source>
        <dbReference type="EMBL" id="GAI14812.1"/>
    </source>
</evidence>
<name>X1L631_9ZZZZ</name>